<dbReference type="Proteomes" id="UP000006078">
    <property type="component" value="Unassembled WGS sequence"/>
</dbReference>
<evidence type="ECO:0000256" key="2">
    <source>
        <dbReference type="PIRNR" id="PIRNR003170"/>
    </source>
</evidence>
<comment type="similarity">
    <text evidence="2">Belongs to the TenA family.</text>
</comment>
<organism evidence="6 9">
    <name type="scientific">Corynebacterium otitidis ATCC 51513</name>
    <dbReference type="NCBI Taxonomy" id="883169"/>
    <lineage>
        <taxon>Bacteria</taxon>
        <taxon>Bacillati</taxon>
        <taxon>Actinomycetota</taxon>
        <taxon>Actinomycetes</taxon>
        <taxon>Mycobacteriales</taxon>
        <taxon>Corynebacteriaceae</taxon>
        <taxon>Corynebacterium</taxon>
    </lineage>
</organism>
<feature type="active site" description="Proton donor" evidence="3">
    <location>
        <position position="204"/>
    </location>
</feature>
<dbReference type="GO" id="GO:0009228">
    <property type="term" value="P:thiamine biosynthetic process"/>
    <property type="evidence" value="ECO:0007669"/>
    <property type="project" value="UniProtKB-KW"/>
</dbReference>
<comment type="pathway">
    <text evidence="1 2">Cofactor biosynthesis; thiamine diphosphate biosynthesis.</text>
</comment>
<reference evidence="6 9" key="1">
    <citation type="journal article" date="2012" name="J. Bacteriol.">
        <title>Draft Genome Sequence of Turicella otitidis ATCC 51513, Isolated from Middle Ear Fluid from a Child with Otitis Media.</title>
        <authorList>
            <person name="Brinkrolf K."/>
            <person name="Schneider J."/>
            <person name="Knecht M."/>
            <person name="Ruckert C."/>
            <person name="Tauch A."/>
        </authorList>
    </citation>
    <scope>NUCLEOTIDE SEQUENCE [LARGE SCALE GENOMIC DNA]</scope>
    <source>
        <strain evidence="6 9">ATCC 51513</strain>
    </source>
</reference>
<dbReference type="OrthoDB" id="3711545at2"/>
<dbReference type="HOGENOM" id="CLU_077537_0_1_11"/>
<evidence type="ECO:0000256" key="1">
    <source>
        <dbReference type="ARBA" id="ARBA00004948"/>
    </source>
</evidence>
<evidence type="ECO:0000256" key="3">
    <source>
        <dbReference type="PIRSR" id="PIRSR003170-1"/>
    </source>
</evidence>
<dbReference type="AlphaFoldDB" id="I7JVU2"/>
<dbReference type="Proteomes" id="UP000011016">
    <property type="component" value="Unassembled WGS sequence"/>
</dbReference>
<dbReference type="eggNOG" id="COG0819">
    <property type="taxonomic scope" value="Bacteria"/>
</dbReference>
<keyword evidence="8" id="KW-1185">Reference proteome</keyword>
<gene>
    <name evidence="6" type="ORF">BN46_0533</name>
    <name evidence="7" type="ORF">HMPREF9719_01016</name>
</gene>
<dbReference type="InterPro" id="IPR026285">
    <property type="entry name" value="TenA_E"/>
</dbReference>
<feature type="binding site" evidence="4">
    <location>
        <position position="84"/>
    </location>
    <ligand>
        <name>substrate</name>
    </ligand>
</feature>
<dbReference type="STRING" id="29321.AAV33_08370"/>
<evidence type="ECO:0000313" key="6">
    <source>
        <dbReference type="EMBL" id="CCI83271.1"/>
    </source>
</evidence>
<dbReference type="PANTHER" id="PTHR43198:SF2">
    <property type="entry name" value="SI:CH1073-67J19.1-RELATED"/>
    <property type="match status" value="1"/>
</dbReference>
<comment type="catalytic activity">
    <reaction evidence="2">
        <text>4-amino-5-aminomethyl-2-methylpyrimidine + H2O = 4-amino-5-hydroxymethyl-2-methylpyrimidine + NH4(+)</text>
        <dbReference type="Rhea" id="RHEA:31799"/>
        <dbReference type="ChEBI" id="CHEBI:15377"/>
        <dbReference type="ChEBI" id="CHEBI:16892"/>
        <dbReference type="ChEBI" id="CHEBI:28938"/>
        <dbReference type="ChEBI" id="CHEBI:63416"/>
        <dbReference type="EC" id="3.5.99.2"/>
    </reaction>
</comment>
<dbReference type="InterPro" id="IPR016084">
    <property type="entry name" value="Haem_Oase-like_multi-hlx"/>
</dbReference>
<dbReference type="GO" id="GO:0009229">
    <property type="term" value="P:thiamine diphosphate biosynthetic process"/>
    <property type="evidence" value="ECO:0007669"/>
    <property type="project" value="UniProtKB-UniPathway"/>
</dbReference>
<accession>I7JVU2</accession>
<dbReference type="EMBL" id="CAJZ01000080">
    <property type="protein sequence ID" value="CCI83271.1"/>
    <property type="molecule type" value="Genomic_DNA"/>
</dbReference>
<dbReference type="CDD" id="cd19358">
    <property type="entry name" value="TenA_E_Spr0628-like"/>
    <property type="match status" value="1"/>
</dbReference>
<protein>
    <recommendedName>
        <fullName evidence="2">Aminopyrimidine aminohydrolase</fullName>
        <ecNumber evidence="2">3.5.99.2</ecNumber>
    </recommendedName>
</protein>
<dbReference type="PANTHER" id="PTHR43198">
    <property type="entry name" value="BIFUNCTIONAL TH2 PROTEIN"/>
    <property type="match status" value="1"/>
</dbReference>
<sequence>MSQSFSETLREENRAGWDRAVGHRFVDELIDGTIADRRIALYLIQDYRFLDEFLTLLGGAIVAADRLEARLSFARYAGEVAGDEDDYFQRSFAALGVTDAEREETPDSRAATGFRSLMREAAESGSYPAVLAVLVVAEWLYADWASRAEGKPAPASFVHREWIELHSGEDFAARVDYLRSELDRVGPGDEESAREFFRRAVVLEGEFFDSAYA</sequence>
<comment type="function">
    <text evidence="2">Catalyzes an amino-pyrimidine hydrolysis reaction at the C5' of the pyrimidine moiety of thiamine compounds, a reaction that is part of a thiamine salvage pathway. Thus, catalyzes the conversion of 4-amino-5-aminomethyl-2-methylpyrimidine to 4-amino-5-hydroxymethyl-2-methylpyrimidine (HMP).</text>
</comment>
<dbReference type="EC" id="3.5.99.2" evidence="2"/>
<feature type="domain" description="Thiaminase-2/PQQC" evidence="5">
    <location>
        <begin position="15"/>
        <end position="212"/>
    </location>
</feature>
<proteinExistence type="inferred from homology"/>
<dbReference type="GO" id="GO:0050334">
    <property type="term" value="F:thiaminase activity"/>
    <property type="evidence" value="ECO:0007669"/>
    <property type="project" value="UniProtKB-UniRule"/>
</dbReference>
<dbReference type="RefSeq" id="WP_004600906.1">
    <property type="nucleotide sequence ID" value="NZ_HF541866.1"/>
</dbReference>
<keyword evidence="2 6" id="KW-0378">Hydrolase</keyword>
<dbReference type="EMBL" id="AHAE01000045">
    <property type="protein sequence ID" value="EJZ82033.1"/>
    <property type="molecule type" value="Genomic_DNA"/>
</dbReference>
<dbReference type="SUPFAM" id="SSF48613">
    <property type="entry name" value="Heme oxygenase-like"/>
    <property type="match status" value="1"/>
</dbReference>
<keyword evidence="2" id="KW-0784">Thiamine biosynthesis</keyword>
<comment type="catalytic activity">
    <reaction evidence="2">
        <text>thiamine + H2O = 5-(2-hydroxyethyl)-4-methylthiazole + 4-amino-5-hydroxymethyl-2-methylpyrimidine + H(+)</text>
        <dbReference type="Rhea" id="RHEA:17509"/>
        <dbReference type="ChEBI" id="CHEBI:15377"/>
        <dbReference type="ChEBI" id="CHEBI:15378"/>
        <dbReference type="ChEBI" id="CHEBI:16892"/>
        <dbReference type="ChEBI" id="CHEBI:17957"/>
        <dbReference type="ChEBI" id="CHEBI:18385"/>
        <dbReference type="EC" id="3.5.99.2"/>
    </reaction>
</comment>
<evidence type="ECO:0000259" key="5">
    <source>
        <dbReference type="Pfam" id="PF03070"/>
    </source>
</evidence>
<evidence type="ECO:0000313" key="7">
    <source>
        <dbReference type="EMBL" id="EJZ82033.1"/>
    </source>
</evidence>
<dbReference type="InterPro" id="IPR004305">
    <property type="entry name" value="Thiaminase-2/PQQC"/>
</dbReference>
<evidence type="ECO:0000313" key="9">
    <source>
        <dbReference type="Proteomes" id="UP000011016"/>
    </source>
</evidence>
<dbReference type="GO" id="GO:0005829">
    <property type="term" value="C:cytosol"/>
    <property type="evidence" value="ECO:0007669"/>
    <property type="project" value="TreeGrafter"/>
</dbReference>
<feature type="binding site" evidence="4">
    <location>
        <position position="138"/>
    </location>
    <ligand>
        <name>substrate</name>
    </ligand>
</feature>
<dbReference type="UniPathway" id="UPA00060"/>
<evidence type="ECO:0000313" key="8">
    <source>
        <dbReference type="Proteomes" id="UP000006078"/>
    </source>
</evidence>
<dbReference type="Pfam" id="PF03070">
    <property type="entry name" value="TENA_THI-4"/>
    <property type="match status" value="1"/>
</dbReference>
<dbReference type="PIRSF" id="PIRSF003170">
    <property type="entry name" value="Pet18p"/>
    <property type="match status" value="1"/>
</dbReference>
<name>I7JVU2_9CORY</name>
<dbReference type="Gene3D" id="1.20.910.10">
    <property type="entry name" value="Heme oxygenase-like"/>
    <property type="match status" value="1"/>
</dbReference>
<dbReference type="InterPro" id="IPR050967">
    <property type="entry name" value="Thiamine_Salvage_TenA"/>
</dbReference>
<reference evidence="7 8" key="2">
    <citation type="submission" date="2012-08" db="EMBL/GenBank/DDBJ databases">
        <title>The Genome Sequence of Turicella otitidis ATCC 51513.</title>
        <authorList>
            <consortium name="The Broad Institute Genome Sequencing Platform"/>
            <person name="Earl A."/>
            <person name="Ward D."/>
            <person name="Feldgarden M."/>
            <person name="Gevers D."/>
            <person name="Huys G."/>
            <person name="Walker B."/>
            <person name="Young S.K."/>
            <person name="Zeng Q."/>
            <person name="Gargeya S."/>
            <person name="Fitzgerald M."/>
            <person name="Haas B."/>
            <person name="Abouelleil A."/>
            <person name="Alvarado L."/>
            <person name="Arachchi H.M."/>
            <person name="Berlin A.M."/>
            <person name="Chapman S.B."/>
            <person name="Goldberg J."/>
            <person name="Griggs A."/>
            <person name="Gujja S."/>
            <person name="Hansen M."/>
            <person name="Howarth C."/>
            <person name="Imamovic A."/>
            <person name="Larimer J."/>
            <person name="McCowen C."/>
            <person name="Montmayeur A."/>
            <person name="Murphy C."/>
            <person name="Neiman D."/>
            <person name="Pearson M."/>
            <person name="Priest M."/>
            <person name="Roberts A."/>
            <person name="Saif S."/>
            <person name="Shea T."/>
            <person name="Sisk P."/>
            <person name="Sykes S."/>
            <person name="Wortman J."/>
            <person name="Nusbaum C."/>
            <person name="Birren B."/>
        </authorList>
    </citation>
    <scope>NUCLEOTIDE SEQUENCE [LARGE SCALE GENOMIC DNA]</scope>
    <source>
        <strain evidence="7 8">ATCC 51513</strain>
    </source>
</reference>
<comment type="caution">
    <text evidence="6">The sequence shown here is derived from an EMBL/GenBank/DDBJ whole genome shotgun (WGS) entry which is preliminary data.</text>
</comment>
<feature type="binding site" evidence="4">
    <location>
        <position position="46"/>
    </location>
    <ligand>
        <name>substrate</name>
    </ligand>
</feature>
<dbReference type="PATRIC" id="fig|883169.3.peg.981"/>
<evidence type="ECO:0000256" key="4">
    <source>
        <dbReference type="PIRSR" id="PIRSR003170-2"/>
    </source>
</evidence>